<sequence length="56" mass="6430">MANLKQHLKNRTVEGSLDEVRGELRTLLNDLNQSSNKLQSLKNELKTKFKDYGISI</sequence>
<gene>
    <name evidence="2" type="ordered locus">SGRA_2487</name>
</gene>
<accession>H6L5J9</accession>
<feature type="coiled-coil region" evidence="1">
    <location>
        <begin position="17"/>
        <end position="51"/>
    </location>
</feature>
<evidence type="ECO:0000313" key="2">
    <source>
        <dbReference type="EMBL" id="AFC25215.1"/>
    </source>
</evidence>
<proteinExistence type="predicted"/>
<dbReference type="STRING" id="984262.SGRA_2487"/>
<name>H6L5J9_SAPGL</name>
<dbReference type="AlphaFoldDB" id="H6L5J9"/>
<keyword evidence="3" id="KW-1185">Reference proteome</keyword>
<reference evidence="2 3" key="1">
    <citation type="journal article" date="2012" name="Stand. Genomic Sci.">
        <title>Complete genome sequencing and analysis of Saprospira grandis str. Lewin, a predatory marine bacterium.</title>
        <authorList>
            <person name="Saw J.H."/>
            <person name="Yuryev A."/>
            <person name="Kanbe M."/>
            <person name="Hou S."/>
            <person name="Young A.G."/>
            <person name="Aizawa S."/>
            <person name="Alam M."/>
        </authorList>
    </citation>
    <scope>NUCLEOTIDE SEQUENCE [LARGE SCALE GENOMIC DNA]</scope>
    <source>
        <strain evidence="2 3">Lewin</strain>
    </source>
</reference>
<evidence type="ECO:0000313" key="3">
    <source>
        <dbReference type="Proteomes" id="UP000007519"/>
    </source>
</evidence>
<dbReference type="EMBL" id="CP002831">
    <property type="protein sequence ID" value="AFC25215.1"/>
    <property type="molecule type" value="Genomic_DNA"/>
</dbReference>
<organism evidence="2 3">
    <name type="scientific">Saprospira grandis (strain Lewin)</name>
    <dbReference type="NCBI Taxonomy" id="984262"/>
    <lineage>
        <taxon>Bacteria</taxon>
        <taxon>Pseudomonadati</taxon>
        <taxon>Bacteroidota</taxon>
        <taxon>Saprospiria</taxon>
        <taxon>Saprospirales</taxon>
        <taxon>Saprospiraceae</taxon>
        <taxon>Saprospira</taxon>
    </lineage>
</organism>
<protein>
    <submittedName>
        <fullName evidence="2">Uncharacterized protein</fullName>
    </submittedName>
</protein>
<keyword evidence="1" id="KW-0175">Coiled coil</keyword>
<dbReference type="Proteomes" id="UP000007519">
    <property type="component" value="Chromosome"/>
</dbReference>
<dbReference type="HOGENOM" id="CLU_3011746_0_0_10"/>
<evidence type="ECO:0000256" key="1">
    <source>
        <dbReference type="SAM" id="Coils"/>
    </source>
</evidence>
<dbReference type="KEGG" id="sgn:SGRA_2487"/>